<keyword evidence="5 6" id="KW-0472">Membrane</keyword>
<protein>
    <submittedName>
        <fullName evidence="8">EmrB/QacA subfamily drug resistance transporter</fullName>
    </submittedName>
</protein>
<feature type="transmembrane region" description="Helical" evidence="6">
    <location>
        <begin position="200"/>
        <end position="220"/>
    </location>
</feature>
<feature type="transmembrane region" description="Helical" evidence="6">
    <location>
        <begin position="166"/>
        <end position="188"/>
    </location>
</feature>
<dbReference type="PANTHER" id="PTHR23501">
    <property type="entry name" value="MAJOR FACILITATOR SUPERFAMILY"/>
    <property type="match status" value="1"/>
</dbReference>
<dbReference type="Pfam" id="PF07690">
    <property type="entry name" value="MFS_1"/>
    <property type="match status" value="1"/>
</dbReference>
<sequence length="528" mass="55586">MAAVQKHSKMNLGFVVLLVGVFMAALDNGIISAALTTINSSFDVSATHGTWGITLYTLGLAIATPIAGKLSDRYGRKKLFLIEIAIFTIGSLGVALSPNFAFFLGARLFQSLGGGGIFIIASSYVISTFTKEKQGSMLGLIGGMNGMASVIGPNIGSFLIDLTGSWHWLFLINVPIGILLIVFGIFSLQESKVPVLSKIDFFGIVLLSLSILSIMFAINNLGNNSFLNWSVLGLLLLGVAIFALLIFAEKRGEQHNVDPILPVSLLRKTTYSVTMIMALLSGTFIGAIIFIPSFAEQILGIPAAKSGYWMTPLAIASGIGAGGGGYFVDKQGPVRTLIMSGVISIIGFGGLSFFTDTKLMFIILSVIAGIGFGFVLGAPLTVLTSNAAGEQKGSALGTLSVARQIGLTISPTVFGAMIQRGFSQLGDIIPEKLQEHGVDPSTMPPGSMDSIQGAGYSNIQESIAKIPSPDVQDALREAFNVAAHKAYDPIYLTTAVMAALIIVLVVVFAKKFRADAAEDAAREAEGEV</sequence>
<feature type="transmembrane region" description="Helical" evidence="6">
    <location>
        <begin position="226"/>
        <end position="248"/>
    </location>
</feature>
<feature type="transmembrane region" description="Helical" evidence="6">
    <location>
        <begin position="395"/>
        <end position="418"/>
    </location>
</feature>
<dbReference type="Gene3D" id="1.20.1250.20">
    <property type="entry name" value="MFS general substrate transporter like domains"/>
    <property type="match status" value="1"/>
</dbReference>
<feature type="transmembrane region" description="Helical" evidence="6">
    <location>
        <begin position="334"/>
        <end position="354"/>
    </location>
</feature>
<feature type="transmembrane region" description="Helical" evidence="6">
    <location>
        <begin position="108"/>
        <end position="126"/>
    </location>
</feature>
<evidence type="ECO:0000256" key="4">
    <source>
        <dbReference type="ARBA" id="ARBA00022989"/>
    </source>
</evidence>
<dbReference type="PROSITE" id="PS50850">
    <property type="entry name" value="MFS"/>
    <property type="match status" value="1"/>
</dbReference>
<evidence type="ECO:0000313" key="9">
    <source>
        <dbReference type="Proteomes" id="UP001549099"/>
    </source>
</evidence>
<keyword evidence="2" id="KW-0813">Transport</keyword>
<evidence type="ECO:0000256" key="2">
    <source>
        <dbReference type="ARBA" id="ARBA00022448"/>
    </source>
</evidence>
<feature type="transmembrane region" description="Helical" evidence="6">
    <location>
        <begin position="307"/>
        <end position="327"/>
    </location>
</feature>
<evidence type="ECO:0000259" key="7">
    <source>
        <dbReference type="PROSITE" id="PS50850"/>
    </source>
</evidence>
<feature type="transmembrane region" description="Helical" evidence="6">
    <location>
        <begin position="50"/>
        <end position="68"/>
    </location>
</feature>
<feature type="transmembrane region" description="Helical" evidence="6">
    <location>
        <begin position="360"/>
        <end position="383"/>
    </location>
</feature>
<name>A0ABV2GD10_9BACL</name>
<evidence type="ECO:0000256" key="5">
    <source>
        <dbReference type="ARBA" id="ARBA00023136"/>
    </source>
</evidence>
<keyword evidence="3 6" id="KW-0812">Transmembrane</keyword>
<evidence type="ECO:0000256" key="3">
    <source>
        <dbReference type="ARBA" id="ARBA00022692"/>
    </source>
</evidence>
<reference evidence="8 9" key="1">
    <citation type="submission" date="2024-06" db="EMBL/GenBank/DDBJ databases">
        <title>Genomic Encyclopedia of Type Strains, Phase IV (KMG-IV): sequencing the most valuable type-strain genomes for metagenomic binning, comparative biology and taxonomic classification.</title>
        <authorList>
            <person name="Goeker M."/>
        </authorList>
    </citation>
    <scope>NUCLEOTIDE SEQUENCE [LARGE SCALE GENOMIC DNA]</scope>
    <source>
        <strain evidence="8 9">DSM 26128</strain>
    </source>
</reference>
<keyword evidence="9" id="KW-1185">Reference proteome</keyword>
<comment type="caution">
    <text evidence="8">The sequence shown here is derived from an EMBL/GenBank/DDBJ whole genome shotgun (WGS) entry which is preliminary data.</text>
</comment>
<dbReference type="SUPFAM" id="SSF103473">
    <property type="entry name" value="MFS general substrate transporter"/>
    <property type="match status" value="1"/>
</dbReference>
<keyword evidence="4 6" id="KW-1133">Transmembrane helix</keyword>
<dbReference type="Gene3D" id="1.20.1720.10">
    <property type="entry name" value="Multidrug resistance protein D"/>
    <property type="match status" value="1"/>
</dbReference>
<feature type="transmembrane region" description="Helical" evidence="6">
    <location>
        <begin position="12"/>
        <end position="38"/>
    </location>
</feature>
<dbReference type="InterPro" id="IPR020846">
    <property type="entry name" value="MFS_dom"/>
</dbReference>
<evidence type="ECO:0000313" key="8">
    <source>
        <dbReference type="EMBL" id="MET3576180.1"/>
    </source>
</evidence>
<proteinExistence type="predicted"/>
<dbReference type="EMBL" id="JBEPLW010000017">
    <property type="protein sequence ID" value="MET3576180.1"/>
    <property type="molecule type" value="Genomic_DNA"/>
</dbReference>
<evidence type="ECO:0000256" key="1">
    <source>
        <dbReference type="ARBA" id="ARBA00004651"/>
    </source>
</evidence>
<organism evidence="8 9">
    <name type="scientific">Bhargavaea ullalensis</name>
    <dbReference type="NCBI Taxonomy" id="1265685"/>
    <lineage>
        <taxon>Bacteria</taxon>
        <taxon>Bacillati</taxon>
        <taxon>Bacillota</taxon>
        <taxon>Bacilli</taxon>
        <taxon>Bacillales</taxon>
        <taxon>Caryophanaceae</taxon>
        <taxon>Bhargavaea</taxon>
    </lineage>
</organism>
<feature type="transmembrane region" description="Helical" evidence="6">
    <location>
        <begin position="490"/>
        <end position="509"/>
    </location>
</feature>
<gene>
    <name evidence="8" type="ORF">ABID49_002095</name>
</gene>
<evidence type="ECO:0000256" key="6">
    <source>
        <dbReference type="SAM" id="Phobius"/>
    </source>
</evidence>
<dbReference type="PRINTS" id="PR01036">
    <property type="entry name" value="TCRTETB"/>
</dbReference>
<dbReference type="InterPro" id="IPR036259">
    <property type="entry name" value="MFS_trans_sf"/>
</dbReference>
<dbReference type="InterPro" id="IPR011701">
    <property type="entry name" value="MFS"/>
</dbReference>
<comment type="subcellular location">
    <subcellularLocation>
        <location evidence="1">Cell membrane</location>
        <topology evidence="1">Multi-pass membrane protein</topology>
    </subcellularLocation>
</comment>
<accession>A0ABV2GD10</accession>
<dbReference type="CDD" id="cd17321">
    <property type="entry name" value="MFS_MMR_MDR_like"/>
    <property type="match status" value="1"/>
</dbReference>
<dbReference type="PANTHER" id="PTHR23501:SF190">
    <property type="entry name" value="MAJOR FACILITATOR SUPERFAMILY MFS_1"/>
    <property type="match status" value="1"/>
</dbReference>
<dbReference type="RefSeq" id="WP_354197998.1">
    <property type="nucleotide sequence ID" value="NZ_JBHLWY010000001.1"/>
</dbReference>
<feature type="transmembrane region" description="Helical" evidence="6">
    <location>
        <begin position="80"/>
        <end position="102"/>
    </location>
</feature>
<feature type="domain" description="Major facilitator superfamily (MFS) profile" evidence="7">
    <location>
        <begin position="13"/>
        <end position="513"/>
    </location>
</feature>
<feature type="transmembrane region" description="Helical" evidence="6">
    <location>
        <begin position="269"/>
        <end position="295"/>
    </location>
</feature>
<dbReference type="Proteomes" id="UP001549099">
    <property type="component" value="Unassembled WGS sequence"/>
</dbReference>
<feature type="transmembrane region" description="Helical" evidence="6">
    <location>
        <begin position="138"/>
        <end position="160"/>
    </location>
</feature>